<name>A0ABC8QM23_9AQUA</name>
<dbReference type="InterPro" id="IPR011989">
    <property type="entry name" value="ARM-like"/>
</dbReference>
<accession>A0ABC8QM23</accession>
<sequence length="54" mass="5873">MYLSQGELSQRTVSGSLLKYLSKLQVDEEPAIITNTTILLGNIASYINEVVGNS</sequence>
<evidence type="ECO:0000313" key="2">
    <source>
        <dbReference type="Proteomes" id="UP001642360"/>
    </source>
</evidence>
<protein>
    <submittedName>
        <fullName evidence="1">Uncharacterized protein</fullName>
    </submittedName>
</protein>
<keyword evidence="2" id="KW-1185">Reference proteome</keyword>
<evidence type="ECO:0000313" key="1">
    <source>
        <dbReference type="EMBL" id="CAK9133684.1"/>
    </source>
</evidence>
<comment type="caution">
    <text evidence="1">The sequence shown here is derived from an EMBL/GenBank/DDBJ whole genome shotgun (WGS) entry which is preliminary data.</text>
</comment>
<dbReference type="Gene3D" id="1.25.10.10">
    <property type="entry name" value="Leucine-rich Repeat Variant"/>
    <property type="match status" value="1"/>
</dbReference>
<dbReference type="EMBL" id="CAUOFW020000115">
    <property type="protein sequence ID" value="CAK9133684.1"/>
    <property type="molecule type" value="Genomic_DNA"/>
</dbReference>
<proteinExistence type="predicted"/>
<reference evidence="1 2" key="1">
    <citation type="submission" date="2024-02" db="EMBL/GenBank/DDBJ databases">
        <authorList>
            <person name="Vignale AGUSTIN F."/>
            <person name="Sosa J E."/>
            <person name="Modenutti C."/>
        </authorList>
    </citation>
    <scope>NUCLEOTIDE SEQUENCE [LARGE SCALE GENOMIC DNA]</scope>
</reference>
<dbReference type="Proteomes" id="UP001642360">
    <property type="component" value="Unassembled WGS sequence"/>
</dbReference>
<organism evidence="1 2">
    <name type="scientific">Ilex paraguariensis</name>
    <name type="common">yerba mate</name>
    <dbReference type="NCBI Taxonomy" id="185542"/>
    <lineage>
        <taxon>Eukaryota</taxon>
        <taxon>Viridiplantae</taxon>
        <taxon>Streptophyta</taxon>
        <taxon>Embryophyta</taxon>
        <taxon>Tracheophyta</taxon>
        <taxon>Spermatophyta</taxon>
        <taxon>Magnoliopsida</taxon>
        <taxon>eudicotyledons</taxon>
        <taxon>Gunneridae</taxon>
        <taxon>Pentapetalae</taxon>
        <taxon>asterids</taxon>
        <taxon>campanulids</taxon>
        <taxon>Aquifoliales</taxon>
        <taxon>Aquifoliaceae</taxon>
        <taxon>Ilex</taxon>
    </lineage>
</organism>
<dbReference type="AlphaFoldDB" id="A0ABC8QM23"/>
<gene>
    <name evidence="1" type="ORF">ILEXP_LOCUS601</name>
</gene>